<dbReference type="InterPro" id="IPR036291">
    <property type="entry name" value="NAD(P)-bd_dom_sf"/>
</dbReference>
<dbReference type="EMBL" id="VFPM01000001">
    <property type="protein sequence ID" value="TQM64217.1"/>
    <property type="molecule type" value="Genomic_DNA"/>
</dbReference>
<evidence type="ECO:0000259" key="1">
    <source>
        <dbReference type="Pfam" id="PF05368"/>
    </source>
</evidence>
<organism evidence="2 3">
    <name type="scientific">Humibacillus xanthopallidus</name>
    <dbReference type="NCBI Taxonomy" id="412689"/>
    <lineage>
        <taxon>Bacteria</taxon>
        <taxon>Bacillati</taxon>
        <taxon>Actinomycetota</taxon>
        <taxon>Actinomycetes</taxon>
        <taxon>Micrococcales</taxon>
        <taxon>Intrasporangiaceae</taxon>
        <taxon>Humibacillus</taxon>
    </lineage>
</organism>
<evidence type="ECO:0000313" key="2">
    <source>
        <dbReference type="EMBL" id="TQM64217.1"/>
    </source>
</evidence>
<protein>
    <submittedName>
        <fullName evidence="2">Uncharacterized protein YbjT (DUF2867 family)</fullName>
    </submittedName>
</protein>
<dbReference type="Gene3D" id="3.90.25.10">
    <property type="entry name" value="UDP-galactose 4-epimerase, domain 1"/>
    <property type="match status" value="1"/>
</dbReference>
<dbReference type="CDD" id="cd05269">
    <property type="entry name" value="TMR_SDR_a"/>
    <property type="match status" value="1"/>
</dbReference>
<dbReference type="OrthoDB" id="3243290at2"/>
<dbReference type="PANTHER" id="PTHR47129:SF1">
    <property type="entry name" value="NMRA-LIKE DOMAIN-CONTAINING PROTEIN"/>
    <property type="match status" value="1"/>
</dbReference>
<reference evidence="2 3" key="1">
    <citation type="submission" date="2019-06" db="EMBL/GenBank/DDBJ databases">
        <title>Genome sequencing of plant associated microbes to promote plant fitness in Sorghum bicolor and Oryza sativa.</title>
        <authorList>
            <person name="Coleman-Derr D."/>
        </authorList>
    </citation>
    <scope>NUCLEOTIDE SEQUENCE [LARGE SCALE GENOMIC DNA]</scope>
    <source>
        <strain evidence="2 3">KV-663</strain>
    </source>
</reference>
<dbReference type="InterPro" id="IPR008030">
    <property type="entry name" value="NmrA-like"/>
</dbReference>
<dbReference type="Proteomes" id="UP000316747">
    <property type="component" value="Unassembled WGS sequence"/>
</dbReference>
<dbReference type="SUPFAM" id="SSF51735">
    <property type="entry name" value="NAD(P)-binding Rossmann-fold domains"/>
    <property type="match status" value="1"/>
</dbReference>
<gene>
    <name evidence="2" type="ORF">FBY41_0580</name>
</gene>
<proteinExistence type="predicted"/>
<dbReference type="Pfam" id="PF05368">
    <property type="entry name" value="NmrA"/>
    <property type="match status" value="1"/>
</dbReference>
<dbReference type="PANTHER" id="PTHR47129">
    <property type="entry name" value="QUINONE OXIDOREDUCTASE 2"/>
    <property type="match status" value="1"/>
</dbReference>
<accession>A0A543I0U1</accession>
<dbReference type="AlphaFoldDB" id="A0A543I0U1"/>
<evidence type="ECO:0000313" key="3">
    <source>
        <dbReference type="Proteomes" id="UP000316747"/>
    </source>
</evidence>
<keyword evidence="3" id="KW-1185">Reference proteome</keyword>
<comment type="caution">
    <text evidence="2">The sequence shown here is derived from an EMBL/GenBank/DDBJ whole genome shotgun (WGS) entry which is preliminary data.</text>
</comment>
<dbReference type="Gene3D" id="3.40.50.720">
    <property type="entry name" value="NAD(P)-binding Rossmann-like Domain"/>
    <property type="match status" value="1"/>
</dbReference>
<feature type="domain" description="NmrA-like" evidence="1">
    <location>
        <begin position="12"/>
        <end position="228"/>
    </location>
</feature>
<sequence>MERTREDLGPDLAVTGSTGWLGGLVAGDLANRGVAQRLLVRDASRAPGLQRAAVRECTYGDRAAAERALAGVRTLFMVSAAEQEDRLQEHLTFVDAAAAAGVAHVVYVSFFGAAPSATFTLARDHWATEEHLKASGMAWTFLRDNLYLEFVDALVGQDGVIRGPAGDGRAAVVSHDDIARAAVAVLRDPAAHVGRTYDLTGPEALSFADMAAVIREVTGRDVSFHDETVEEAYASRAAYGAPDWQVDAWVSTYTAVRAGELDGVSDDVERLTGRRPMSLREHLQSKHSQP</sequence>
<name>A0A543I0U1_9MICO</name>
<dbReference type="RefSeq" id="WP_141841903.1">
    <property type="nucleotide sequence ID" value="NZ_VFPM01000001.1"/>
</dbReference>
<dbReference type="InterPro" id="IPR052718">
    <property type="entry name" value="NmrA-type_oxidoreductase"/>
</dbReference>